<accession>A0AAD1FMH0</accession>
<dbReference type="EMBL" id="AP018045">
    <property type="protein sequence ID" value="BAX52789.1"/>
    <property type="molecule type" value="Genomic_DNA"/>
</dbReference>
<evidence type="ECO:0000313" key="4">
    <source>
        <dbReference type="Proteomes" id="UP000218676"/>
    </source>
</evidence>
<dbReference type="AlphaFoldDB" id="A0AAD1FMH0"/>
<dbReference type="InterPro" id="IPR013126">
    <property type="entry name" value="Hsp_70_fam"/>
</dbReference>
<protein>
    <submittedName>
        <fullName evidence="3">Chaperone</fullName>
    </submittedName>
</protein>
<reference evidence="4" key="1">
    <citation type="submission" date="2017-05" db="EMBL/GenBank/DDBJ databases">
        <title>Whole genome sequence of fish pathogenic bacteria, Photobacterium damselae subsp. piscicida, strain 91-197, isolated from hybrid striped bass (Morone sp.) in USA.</title>
        <authorList>
            <person name="Teru Y."/>
            <person name="Hikima J."/>
            <person name="Kono T."/>
            <person name="Sakai M."/>
            <person name="Takano T."/>
            <person name="Hawke J.P."/>
            <person name="Takeyama H."/>
            <person name="Aoki T."/>
        </authorList>
    </citation>
    <scope>NUCLEOTIDE SEQUENCE [LARGE SCALE GENOMIC DNA]</scope>
    <source>
        <strain evidence="4">91-197</strain>
    </source>
</reference>
<dbReference type="SUPFAM" id="SSF53067">
    <property type="entry name" value="Actin-like ATPase domain"/>
    <property type="match status" value="1"/>
</dbReference>
<dbReference type="Gene3D" id="3.30.420.40">
    <property type="match status" value="1"/>
</dbReference>
<organism evidence="3 4">
    <name type="scientific">Photobacterium damsela subsp. piscicida</name>
    <name type="common">Pasteurella piscicida</name>
    <dbReference type="NCBI Taxonomy" id="38294"/>
    <lineage>
        <taxon>Bacteria</taxon>
        <taxon>Pseudomonadati</taxon>
        <taxon>Pseudomonadota</taxon>
        <taxon>Gammaproteobacteria</taxon>
        <taxon>Vibrionales</taxon>
        <taxon>Vibrionaceae</taxon>
        <taxon>Photobacterium</taxon>
    </lineage>
</organism>
<dbReference type="GO" id="GO:0005524">
    <property type="term" value="F:ATP binding"/>
    <property type="evidence" value="ECO:0007669"/>
    <property type="project" value="UniProtKB-KW"/>
</dbReference>
<evidence type="ECO:0000256" key="2">
    <source>
        <dbReference type="ARBA" id="ARBA00022840"/>
    </source>
</evidence>
<keyword evidence="1" id="KW-0547">Nucleotide-binding</keyword>
<dbReference type="Pfam" id="PF00012">
    <property type="entry name" value="HSP70"/>
    <property type="match status" value="1"/>
</dbReference>
<dbReference type="GO" id="GO:0140662">
    <property type="term" value="F:ATP-dependent protein folding chaperone"/>
    <property type="evidence" value="ECO:0007669"/>
    <property type="project" value="InterPro"/>
</dbReference>
<dbReference type="Proteomes" id="UP000218676">
    <property type="component" value="Chromosome 1"/>
</dbReference>
<name>A0AAD1FMH0_PHODP</name>
<dbReference type="InterPro" id="IPR043129">
    <property type="entry name" value="ATPase_NBD"/>
</dbReference>
<evidence type="ECO:0000256" key="1">
    <source>
        <dbReference type="ARBA" id="ARBA00022741"/>
    </source>
</evidence>
<proteinExistence type="predicted"/>
<evidence type="ECO:0000313" key="3">
    <source>
        <dbReference type="EMBL" id="BAX52789.1"/>
    </source>
</evidence>
<sequence length="59" mass="6531">MFIGFDYGTANCSVAVMENGQPKLLPLEQDNPYIPSTLAAPTREAVSEYLYRFMGSDPN</sequence>
<keyword evidence="2" id="KW-0067">ATP-binding</keyword>
<gene>
    <name evidence="3" type="ORF">PDPUS_1_01415</name>
</gene>